<keyword evidence="11" id="KW-0067">ATP-binding</keyword>
<evidence type="ECO:0000256" key="7">
    <source>
        <dbReference type="ARBA" id="ARBA00022679"/>
    </source>
</evidence>
<dbReference type="InterPro" id="IPR036097">
    <property type="entry name" value="HisK_dim/P_sf"/>
</dbReference>
<keyword evidence="6" id="KW-0597">Phosphoprotein</keyword>
<dbReference type="GO" id="GO:0005886">
    <property type="term" value="C:plasma membrane"/>
    <property type="evidence" value="ECO:0007669"/>
    <property type="project" value="UniProtKB-SubCell"/>
</dbReference>
<feature type="transmembrane region" description="Helical" evidence="15">
    <location>
        <begin position="168"/>
        <end position="187"/>
    </location>
</feature>
<evidence type="ECO:0000256" key="6">
    <source>
        <dbReference type="ARBA" id="ARBA00022553"/>
    </source>
</evidence>
<evidence type="ECO:0000256" key="10">
    <source>
        <dbReference type="ARBA" id="ARBA00022777"/>
    </source>
</evidence>
<dbReference type="SUPFAM" id="SSF47384">
    <property type="entry name" value="Homodimeric domain of signal transducing histidine kinase"/>
    <property type="match status" value="1"/>
</dbReference>
<dbReference type="CDD" id="cd00075">
    <property type="entry name" value="HATPase"/>
    <property type="match status" value="1"/>
</dbReference>
<evidence type="ECO:0000259" key="17">
    <source>
        <dbReference type="PROSITE" id="PS50885"/>
    </source>
</evidence>
<dbReference type="SUPFAM" id="SSF55874">
    <property type="entry name" value="ATPase domain of HSP90 chaperone/DNA topoisomerase II/histidine kinase"/>
    <property type="match status" value="1"/>
</dbReference>
<dbReference type="CDD" id="cd06225">
    <property type="entry name" value="HAMP"/>
    <property type="match status" value="1"/>
</dbReference>
<keyword evidence="14 15" id="KW-0472">Membrane</keyword>
<protein>
    <recommendedName>
        <fullName evidence="3">histidine kinase</fullName>
        <ecNumber evidence="3">2.7.13.3</ecNumber>
    </recommendedName>
</protein>
<evidence type="ECO:0000256" key="15">
    <source>
        <dbReference type="SAM" id="Phobius"/>
    </source>
</evidence>
<evidence type="ECO:0000256" key="1">
    <source>
        <dbReference type="ARBA" id="ARBA00000085"/>
    </source>
</evidence>
<keyword evidence="10 18" id="KW-0418">Kinase</keyword>
<dbReference type="PROSITE" id="PS50109">
    <property type="entry name" value="HIS_KIN"/>
    <property type="match status" value="1"/>
</dbReference>
<dbReference type="Gene3D" id="1.10.287.130">
    <property type="match status" value="1"/>
</dbReference>
<dbReference type="Proteomes" id="UP000323956">
    <property type="component" value="Unassembled WGS sequence"/>
</dbReference>
<evidence type="ECO:0000256" key="12">
    <source>
        <dbReference type="ARBA" id="ARBA00022989"/>
    </source>
</evidence>
<dbReference type="AlphaFoldDB" id="A0A1N6NYA1"/>
<keyword evidence="7" id="KW-0808">Transferase</keyword>
<dbReference type="PANTHER" id="PTHR44936">
    <property type="entry name" value="SENSOR PROTEIN CREC"/>
    <property type="match status" value="1"/>
</dbReference>
<evidence type="ECO:0000256" key="3">
    <source>
        <dbReference type="ARBA" id="ARBA00012438"/>
    </source>
</evidence>
<dbReference type="InterPro" id="IPR004358">
    <property type="entry name" value="Sig_transdc_His_kin-like_C"/>
</dbReference>
<dbReference type="Pfam" id="PF00672">
    <property type="entry name" value="HAMP"/>
    <property type="match status" value="1"/>
</dbReference>
<evidence type="ECO:0000256" key="11">
    <source>
        <dbReference type="ARBA" id="ARBA00022840"/>
    </source>
</evidence>
<evidence type="ECO:0000256" key="8">
    <source>
        <dbReference type="ARBA" id="ARBA00022692"/>
    </source>
</evidence>
<evidence type="ECO:0000256" key="14">
    <source>
        <dbReference type="ARBA" id="ARBA00023136"/>
    </source>
</evidence>
<dbReference type="SMART" id="SM00304">
    <property type="entry name" value="HAMP"/>
    <property type="match status" value="1"/>
</dbReference>
<evidence type="ECO:0000313" key="18">
    <source>
        <dbReference type="EMBL" id="SIP96922.1"/>
    </source>
</evidence>
<dbReference type="PANTHER" id="PTHR44936:SF5">
    <property type="entry name" value="SENSOR HISTIDINE KINASE ENVZ"/>
    <property type="match status" value="1"/>
</dbReference>
<feature type="domain" description="Histidine kinase" evidence="16">
    <location>
        <begin position="247"/>
        <end position="454"/>
    </location>
</feature>
<reference evidence="18 19" key="1">
    <citation type="submission" date="2017-01" db="EMBL/GenBank/DDBJ databases">
        <authorList>
            <person name="Varghese N."/>
            <person name="Submissions S."/>
        </authorList>
    </citation>
    <scope>NUCLEOTIDE SEQUENCE [LARGE SCALE GENOMIC DNA]</scope>
    <source>
        <strain evidence="18 19">ATCC 700171</strain>
    </source>
</reference>
<evidence type="ECO:0000256" key="5">
    <source>
        <dbReference type="ARBA" id="ARBA00022519"/>
    </source>
</evidence>
<keyword evidence="13" id="KW-0902">Two-component regulatory system</keyword>
<dbReference type="SMART" id="SM00388">
    <property type="entry name" value="HisKA"/>
    <property type="match status" value="1"/>
</dbReference>
<dbReference type="Pfam" id="PF00512">
    <property type="entry name" value="HisKA"/>
    <property type="match status" value="1"/>
</dbReference>
<dbReference type="GO" id="GO:0000155">
    <property type="term" value="F:phosphorelay sensor kinase activity"/>
    <property type="evidence" value="ECO:0007669"/>
    <property type="project" value="InterPro"/>
</dbReference>
<evidence type="ECO:0000256" key="13">
    <source>
        <dbReference type="ARBA" id="ARBA00023012"/>
    </source>
</evidence>
<accession>A0A1N6NYA1</accession>
<evidence type="ECO:0000259" key="16">
    <source>
        <dbReference type="PROSITE" id="PS50109"/>
    </source>
</evidence>
<dbReference type="PROSITE" id="PS50885">
    <property type="entry name" value="HAMP"/>
    <property type="match status" value="1"/>
</dbReference>
<proteinExistence type="predicted"/>
<dbReference type="CDD" id="cd00082">
    <property type="entry name" value="HisKA"/>
    <property type="match status" value="1"/>
</dbReference>
<keyword evidence="9" id="KW-0547">Nucleotide-binding</keyword>
<name>A0A1N6NYA1_9RHOB</name>
<dbReference type="InterPro" id="IPR003661">
    <property type="entry name" value="HisK_dim/P_dom"/>
</dbReference>
<dbReference type="PRINTS" id="PR00344">
    <property type="entry name" value="BCTRLSENSOR"/>
</dbReference>
<dbReference type="Pfam" id="PF02518">
    <property type="entry name" value="HATPase_c"/>
    <property type="match status" value="1"/>
</dbReference>
<dbReference type="InterPro" id="IPR005467">
    <property type="entry name" value="His_kinase_dom"/>
</dbReference>
<sequence length="454" mass="49638">MGRRGGQETMNFDWLKRTMPRGLYGRAALILFLPVVVVTVVVTIMFLQRHFEDVTRQMTAGMVHEVALIAARIEAAPDIGTARATAAEVAGPLGLELTLPAGPGADWRAFYDLSGRIVIAELHERVPAVQAVDLSHRREVRVTLHGRWGDYRLVFPRGRVSASNPHQLLVLMIGTSLLMTAIATVFLRNQLRPIRRLARAAEDYGKGRITPYRPGGASEIRSAGTAFLEMRARIERQNEQRKQMLSGVSHDLRTPLTRLRLGLSMLSPDHPPDRDEIAALESDVAAMGTMVDAFLDHARDAAQDAPPQPVPALDFLRGIVADAQRGGQRVVLHSVAGDEAGRATFRRDSLRRAVENLIGNAVRYGERAEVEAALGPSYFRISVEDDGPGIPAGRREEALKPFTRLDPARNQNRGQGVGLGLTIAADIARAHGGQLRLGQGERLGGLRAEIVIPR</sequence>
<dbReference type="InterPro" id="IPR003660">
    <property type="entry name" value="HAMP_dom"/>
</dbReference>
<keyword evidence="5" id="KW-0997">Cell inner membrane</keyword>
<dbReference type="Gene3D" id="3.30.565.10">
    <property type="entry name" value="Histidine kinase-like ATPase, C-terminal domain"/>
    <property type="match status" value="1"/>
</dbReference>
<dbReference type="SMART" id="SM00387">
    <property type="entry name" value="HATPase_c"/>
    <property type="match status" value="1"/>
</dbReference>
<dbReference type="EC" id="2.7.13.3" evidence="3"/>
<feature type="transmembrane region" description="Helical" evidence="15">
    <location>
        <begin position="23"/>
        <end position="47"/>
    </location>
</feature>
<dbReference type="GO" id="GO:0005524">
    <property type="term" value="F:ATP binding"/>
    <property type="evidence" value="ECO:0007669"/>
    <property type="project" value="UniProtKB-KW"/>
</dbReference>
<keyword evidence="4" id="KW-1003">Cell membrane</keyword>
<comment type="subcellular location">
    <subcellularLocation>
        <location evidence="2">Cell inner membrane</location>
        <topology evidence="2">Multi-pass membrane protein</topology>
    </subcellularLocation>
</comment>
<evidence type="ECO:0000256" key="9">
    <source>
        <dbReference type="ARBA" id="ARBA00022741"/>
    </source>
</evidence>
<dbReference type="InterPro" id="IPR003594">
    <property type="entry name" value="HATPase_dom"/>
</dbReference>
<dbReference type="InterPro" id="IPR036890">
    <property type="entry name" value="HATPase_C_sf"/>
</dbReference>
<dbReference type="InterPro" id="IPR050980">
    <property type="entry name" value="2C_sensor_his_kinase"/>
</dbReference>
<feature type="domain" description="HAMP" evidence="17">
    <location>
        <begin position="188"/>
        <end position="239"/>
    </location>
</feature>
<evidence type="ECO:0000256" key="4">
    <source>
        <dbReference type="ARBA" id="ARBA00022475"/>
    </source>
</evidence>
<dbReference type="EMBL" id="FTMK01000002">
    <property type="protein sequence ID" value="SIP96922.1"/>
    <property type="molecule type" value="Genomic_DNA"/>
</dbReference>
<keyword evidence="12 15" id="KW-1133">Transmembrane helix</keyword>
<evidence type="ECO:0000313" key="19">
    <source>
        <dbReference type="Proteomes" id="UP000323956"/>
    </source>
</evidence>
<evidence type="ECO:0000256" key="2">
    <source>
        <dbReference type="ARBA" id="ARBA00004429"/>
    </source>
</evidence>
<comment type="catalytic activity">
    <reaction evidence="1">
        <text>ATP + protein L-histidine = ADP + protein N-phospho-L-histidine.</text>
        <dbReference type="EC" id="2.7.13.3"/>
    </reaction>
</comment>
<keyword evidence="8 15" id="KW-0812">Transmembrane</keyword>
<gene>
    <name evidence="18" type="ORF">SAMN05421641_102149</name>
</gene>
<organism evidence="18 19">
    <name type="scientific">Paracoccus thiocyanatus</name>
    <dbReference type="NCBI Taxonomy" id="34006"/>
    <lineage>
        <taxon>Bacteria</taxon>
        <taxon>Pseudomonadati</taxon>
        <taxon>Pseudomonadota</taxon>
        <taxon>Alphaproteobacteria</taxon>
        <taxon>Rhodobacterales</taxon>
        <taxon>Paracoccaceae</taxon>
        <taxon>Paracoccus</taxon>
    </lineage>
</organism>